<keyword evidence="5" id="KW-0067">ATP-binding</keyword>
<feature type="transmembrane region" description="Helical" evidence="9">
    <location>
        <begin position="323"/>
        <end position="344"/>
    </location>
</feature>
<feature type="compositionally biased region" description="Acidic residues" evidence="8">
    <location>
        <begin position="18"/>
        <end position="28"/>
    </location>
</feature>
<evidence type="ECO:0000256" key="1">
    <source>
        <dbReference type="ARBA" id="ARBA00004141"/>
    </source>
</evidence>
<name>D2VDP5_NAEGR</name>
<protein>
    <submittedName>
        <fullName evidence="11">Predicted protein</fullName>
    </submittedName>
</protein>
<dbReference type="Pfam" id="PF19055">
    <property type="entry name" value="ABC2_membrane_7"/>
    <property type="match status" value="1"/>
</dbReference>
<feature type="transmembrane region" description="Helical" evidence="9">
    <location>
        <begin position="105"/>
        <end position="129"/>
    </location>
</feature>
<evidence type="ECO:0000259" key="10">
    <source>
        <dbReference type="PROSITE" id="PS50893"/>
    </source>
</evidence>
<comment type="subcellular location">
    <subcellularLocation>
        <location evidence="1">Membrane</location>
        <topology evidence="1">Multi-pass membrane protein</topology>
    </subcellularLocation>
</comment>
<reference evidence="11 12" key="1">
    <citation type="journal article" date="2010" name="Cell">
        <title>The genome of Naegleria gruberi illuminates early eukaryotic versatility.</title>
        <authorList>
            <person name="Fritz-Laylin L.K."/>
            <person name="Prochnik S.E."/>
            <person name="Ginger M.L."/>
            <person name="Dacks J.B."/>
            <person name="Carpenter M.L."/>
            <person name="Field M.C."/>
            <person name="Kuo A."/>
            <person name="Paredez A."/>
            <person name="Chapman J."/>
            <person name="Pham J."/>
            <person name="Shu S."/>
            <person name="Neupane R."/>
            <person name="Cipriano M."/>
            <person name="Mancuso J."/>
            <person name="Tu H."/>
            <person name="Salamov A."/>
            <person name="Lindquist E."/>
            <person name="Shapiro H."/>
            <person name="Lucas S."/>
            <person name="Grigoriev I.V."/>
            <person name="Cande W.Z."/>
            <person name="Fulton C."/>
            <person name="Rokhsar D.S."/>
            <person name="Dawson S.C."/>
        </authorList>
    </citation>
    <scope>NUCLEOTIDE SEQUENCE [LARGE SCALE GENOMIC DNA]</scope>
    <source>
        <strain evidence="11 12">NEG-M</strain>
    </source>
</reference>
<evidence type="ECO:0000313" key="12">
    <source>
        <dbReference type="Proteomes" id="UP000006671"/>
    </source>
</evidence>
<dbReference type="RefSeq" id="XP_002677782.1">
    <property type="nucleotide sequence ID" value="XM_002677736.1"/>
</dbReference>
<dbReference type="eggNOG" id="KOG0061">
    <property type="taxonomic scope" value="Eukaryota"/>
</dbReference>
<feature type="compositionally biased region" description="Polar residues" evidence="8">
    <location>
        <begin position="1"/>
        <end position="11"/>
    </location>
</feature>
<feature type="compositionally biased region" description="Basic and acidic residues" evidence="8">
    <location>
        <begin position="682"/>
        <end position="697"/>
    </location>
</feature>
<dbReference type="InterPro" id="IPR017871">
    <property type="entry name" value="ABC_transporter-like_CS"/>
</dbReference>
<keyword evidence="7 9" id="KW-0472">Membrane</keyword>
<feature type="domain" description="ABC transporter" evidence="10">
    <location>
        <begin position="396"/>
        <end position="638"/>
    </location>
</feature>
<dbReference type="InterPro" id="IPR003439">
    <property type="entry name" value="ABC_transporter-like_ATP-bd"/>
</dbReference>
<dbReference type="PROSITE" id="PS50893">
    <property type="entry name" value="ABC_TRANSPORTER_2"/>
    <property type="match status" value="1"/>
</dbReference>
<evidence type="ECO:0000256" key="8">
    <source>
        <dbReference type="SAM" id="MobiDB-lite"/>
    </source>
</evidence>
<organism evidence="12">
    <name type="scientific">Naegleria gruberi</name>
    <name type="common">Amoeba</name>
    <dbReference type="NCBI Taxonomy" id="5762"/>
    <lineage>
        <taxon>Eukaryota</taxon>
        <taxon>Discoba</taxon>
        <taxon>Heterolobosea</taxon>
        <taxon>Tetramitia</taxon>
        <taxon>Eutetramitia</taxon>
        <taxon>Vahlkampfiidae</taxon>
        <taxon>Naegleria</taxon>
    </lineage>
</organism>
<evidence type="ECO:0000256" key="2">
    <source>
        <dbReference type="ARBA" id="ARBA00022448"/>
    </source>
</evidence>
<evidence type="ECO:0000313" key="11">
    <source>
        <dbReference type="EMBL" id="EFC45038.1"/>
    </source>
</evidence>
<dbReference type="InParanoid" id="D2VDP5"/>
<feature type="transmembrane region" description="Helical" evidence="9">
    <location>
        <begin position="959"/>
        <end position="982"/>
    </location>
</feature>
<keyword evidence="2" id="KW-0813">Transport</keyword>
<feature type="transmembrane region" description="Helical" evidence="9">
    <location>
        <begin position="720"/>
        <end position="743"/>
    </location>
</feature>
<evidence type="ECO:0000256" key="9">
    <source>
        <dbReference type="SAM" id="Phobius"/>
    </source>
</evidence>
<feature type="compositionally biased region" description="Polar residues" evidence="8">
    <location>
        <begin position="46"/>
        <end position="61"/>
    </location>
</feature>
<feature type="transmembrane region" description="Helical" evidence="9">
    <location>
        <begin position="854"/>
        <end position="874"/>
    </location>
</feature>
<dbReference type="InterPro" id="IPR027417">
    <property type="entry name" value="P-loop_NTPase"/>
</dbReference>
<evidence type="ECO:0000256" key="5">
    <source>
        <dbReference type="ARBA" id="ARBA00022840"/>
    </source>
</evidence>
<dbReference type="VEuPathDB" id="AmoebaDB:NAEGRDRAFT_66992"/>
<dbReference type="GeneID" id="8850321"/>
<feature type="transmembrane region" description="Helical" evidence="9">
    <location>
        <begin position="827"/>
        <end position="848"/>
    </location>
</feature>
<dbReference type="OMA" id="KTVICVI"/>
<dbReference type="EMBL" id="GG738865">
    <property type="protein sequence ID" value="EFC45038.1"/>
    <property type="molecule type" value="Genomic_DNA"/>
</dbReference>
<keyword evidence="12" id="KW-1185">Reference proteome</keyword>
<dbReference type="PANTHER" id="PTHR48041">
    <property type="entry name" value="ABC TRANSPORTER G FAMILY MEMBER 28"/>
    <property type="match status" value="1"/>
</dbReference>
<evidence type="ECO:0000256" key="6">
    <source>
        <dbReference type="ARBA" id="ARBA00022989"/>
    </source>
</evidence>
<dbReference type="GO" id="GO:0005524">
    <property type="term" value="F:ATP binding"/>
    <property type="evidence" value="ECO:0007669"/>
    <property type="project" value="UniProtKB-KW"/>
</dbReference>
<dbReference type="KEGG" id="ngr:NAEGRDRAFT_66992"/>
<feature type="transmembrane region" description="Helical" evidence="9">
    <location>
        <begin position="777"/>
        <end position="801"/>
    </location>
</feature>
<dbReference type="GO" id="GO:0016020">
    <property type="term" value="C:membrane"/>
    <property type="evidence" value="ECO:0007669"/>
    <property type="project" value="UniProtKB-SubCell"/>
</dbReference>
<accession>D2VDP5</accession>
<dbReference type="PROSITE" id="PS00211">
    <property type="entry name" value="ABC_TRANSPORTER_1"/>
    <property type="match status" value="1"/>
</dbReference>
<dbReference type="OrthoDB" id="66620at2759"/>
<feature type="compositionally biased region" description="Basic and acidic residues" evidence="8">
    <location>
        <begin position="29"/>
        <end position="42"/>
    </location>
</feature>
<dbReference type="InterPro" id="IPR003593">
    <property type="entry name" value="AAA+_ATPase"/>
</dbReference>
<dbReference type="AlphaFoldDB" id="D2VDP5"/>
<keyword evidence="4" id="KW-0547">Nucleotide-binding</keyword>
<feature type="region of interest" description="Disordered" evidence="8">
    <location>
        <begin position="1"/>
        <end position="61"/>
    </location>
</feature>
<gene>
    <name evidence="11" type="ORF">NAEGRDRAFT_66992</name>
</gene>
<proteinExistence type="predicted"/>
<feature type="region of interest" description="Disordered" evidence="8">
    <location>
        <begin position="673"/>
        <end position="697"/>
    </location>
</feature>
<dbReference type="GO" id="GO:0140359">
    <property type="term" value="F:ABC-type transporter activity"/>
    <property type="evidence" value="ECO:0007669"/>
    <property type="project" value="InterPro"/>
</dbReference>
<dbReference type="GO" id="GO:0016887">
    <property type="term" value="F:ATP hydrolysis activity"/>
    <property type="evidence" value="ECO:0007669"/>
    <property type="project" value="InterPro"/>
</dbReference>
<dbReference type="Gene3D" id="3.40.50.300">
    <property type="entry name" value="P-loop containing nucleotide triphosphate hydrolases"/>
    <property type="match status" value="1"/>
</dbReference>
<dbReference type="Proteomes" id="UP000006671">
    <property type="component" value="Unassembled WGS sequence"/>
</dbReference>
<sequence length="1028" mass="116286">MSTLGTASQQQVSVEYEISIEEVQDDENGSEKPMETPRESNKKVKSSTITHVSANSDSQSSFDEAIQLDIVSEYDDIQSTTHQPNTKPHSTNASKERKSILKNGITCMLISLFIFIYMLILSGTIYYSYYSIGRVSSEFVYFNEEFSSTCNTDNGFVYKHPTLNSTLVKTCFSQKIISINSTSETFENLDKLTLFYYSPTTFNIYYFKELSSFESYNSSYYLDPYSVNYWITSNTKYGFKQFALSVVDNSTEIEEKGNYGVRILFQVNFYSVETLSNSSNYVGYDYLTTISESSLEDYIESNSTSFPFTISGSYYVESSMSEVTWLMIGFVLILIFCLIATLSISMRIQRVLYSGEISTFLPLFIRKITINLLKKPSKKLEESVSETKTSQTGAKITYEKLNFKDFSGNTHLYESSGEFHPFTFTAILGESGSGKTTFINTLSRRARGKMGGKVYIGKKQLKSDSQKRLIGFVPQQDIMIHTLTPRETLMFNSFVRNDYLDMDGHRKVVDKVLRDLKLIKEGYDASNTIIGNEEHRGISGGEKKRVNVGIELVTQPAVLILDEPTTGLDYLTANKTCKILKEIADGGKTVICVIHQPAYETFCLFTDVMVFKTKQVVLRGKREVICREVGKILKIKRGANADEILDFVSGATHEELNQLQLRIDSIAEELSSTPSLIPSQQTERENNKEGGKSRHSKDVSPFYKQFIALMIRSIIQMARSWMSIIFDAVLSILAGFLLGLLFLNQSGDLYQGPVDKSIVYQCPTDKIAICALPQKDYVIALASLLIFGCSLTAAMSSLRVFGNEKANYIRETLNGINSIMYFLVKDLLANLQVLIVSFFFSLTFYFIISPRASFGFYFGSMFLLSYVTFPIAYCVSITVSPQLRQITCATIIFLSYMFCGGTPTLTDLNEMPQPLPMFPLLSHARYVRELLYIGEIINYEEDYNIVKSLSLYSYQSDHILYLVLVALSFGLVFRIFAYGLLWQSSPTSTMIMISSKSKSIVSKIFSPLSKMKEYFTNQLQNKLSSFLQ</sequence>
<feature type="transmembrane region" description="Helical" evidence="9">
    <location>
        <begin position="886"/>
        <end position="906"/>
    </location>
</feature>
<keyword evidence="6 9" id="KW-1133">Transmembrane helix</keyword>
<dbReference type="Pfam" id="PF00005">
    <property type="entry name" value="ABC_tran"/>
    <property type="match status" value="1"/>
</dbReference>
<dbReference type="SUPFAM" id="SSF52540">
    <property type="entry name" value="P-loop containing nucleoside triphosphate hydrolases"/>
    <property type="match status" value="1"/>
</dbReference>
<evidence type="ECO:0000256" key="3">
    <source>
        <dbReference type="ARBA" id="ARBA00022692"/>
    </source>
</evidence>
<evidence type="ECO:0000256" key="4">
    <source>
        <dbReference type="ARBA" id="ARBA00022741"/>
    </source>
</evidence>
<dbReference type="PANTHER" id="PTHR48041:SF91">
    <property type="entry name" value="ABC TRANSPORTER G FAMILY MEMBER 28"/>
    <property type="match status" value="1"/>
</dbReference>
<dbReference type="SMART" id="SM00382">
    <property type="entry name" value="AAA"/>
    <property type="match status" value="1"/>
</dbReference>
<dbReference type="InterPro" id="IPR043926">
    <property type="entry name" value="ABCG_dom"/>
</dbReference>
<keyword evidence="3 9" id="KW-0812">Transmembrane</keyword>
<dbReference type="InterPro" id="IPR050352">
    <property type="entry name" value="ABCG_transporters"/>
</dbReference>
<evidence type="ECO:0000256" key="7">
    <source>
        <dbReference type="ARBA" id="ARBA00023136"/>
    </source>
</evidence>